<dbReference type="InterPro" id="IPR035926">
    <property type="entry name" value="NusB-like_sf"/>
</dbReference>
<feature type="region of interest" description="Disordered" evidence="7">
    <location>
        <begin position="1"/>
        <end position="46"/>
    </location>
</feature>
<dbReference type="AlphaFoldDB" id="A0A839HH18"/>
<sequence>MSTPSPHPEPPAAPAADAAPAPARPRGPRSGKPAVRAPGQKSARRRSREIAVQGLYEWLVAGSEAGLVDAHMREQDEFNLADAKHFDLLLHGCIGEATLLDEVLARHTDRRTAELSPVEHAVLLVGAYELRHCLDVPYKVAINEAVELAKAFGGTDGHKYVNGVLDKAAAELRPVEVAARRGGAR</sequence>
<gene>
    <name evidence="6 9" type="primary">nusB</name>
    <name evidence="9" type="ORF">H4F90_06710</name>
</gene>
<dbReference type="GO" id="GO:0005829">
    <property type="term" value="C:cytosol"/>
    <property type="evidence" value="ECO:0007669"/>
    <property type="project" value="TreeGrafter"/>
</dbReference>
<evidence type="ECO:0000256" key="7">
    <source>
        <dbReference type="SAM" id="MobiDB-lite"/>
    </source>
</evidence>
<evidence type="ECO:0000313" key="10">
    <source>
        <dbReference type="Proteomes" id="UP000586093"/>
    </source>
</evidence>
<feature type="domain" description="NusB/RsmB/TIM44" evidence="8">
    <location>
        <begin position="46"/>
        <end position="169"/>
    </location>
</feature>
<feature type="compositionally biased region" description="Pro residues" evidence="7">
    <location>
        <begin position="1"/>
        <end position="13"/>
    </location>
</feature>
<dbReference type="Pfam" id="PF01029">
    <property type="entry name" value="NusB"/>
    <property type="match status" value="1"/>
</dbReference>
<dbReference type="HAMAP" id="MF_00073">
    <property type="entry name" value="NusB"/>
    <property type="match status" value="1"/>
</dbReference>
<dbReference type="Gene3D" id="1.10.940.10">
    <property type="entry name" value="NusB-like"/>
    <property type="match status" value="1"/>
</dbReference>
<evidence type="ECO:0000256" key="6">
    <source>
        <dbReference type="HAMAP-Rule" id="MF_00073"/>
    </source>
</evidence>
<keyword evidence="2 6" id="KW-0889">Transcription antitermination</keyword>
<keyword evidence="5 6" id="KW-0804">Transcription</keyword>
<comment type="function">
    <text evidence="6">Involved in transcription antitermination. Required for transcription of ribosomal RNA (rRNA) genes. Binds specifically to the boxA antiterminator sequence of the ribosomal RNA (rrn) operons.</text>
</comment>
<reference evidence="9 10" key="1">
    <citation type="submission" date="2020-08" db="EMBL/GenBank/DDBJ databases">
        <title>Aquariorum lacteus gen. nov., sp. nov., a new member of the family Comamonadaceae, isolated from freshwater aquarium.</title>
        <authorList>
            <person name="Chun S.-J."/>
        </authorList>
    </citation>
    <scope>NUCLEOTIDE SEQUENCE [LARGE SCALE GENOMIC DNA]</scope>
    <source>
        <strain evidence="9 10">SJAQ100</strain>
    </source>
</reference>
<evidence type="ECO:0000259" key="8">
    <source>
        <dbReference type="Pfam" id="PF01029"/>
    </source>
</evidence>
<dbReference type="SUPFAM" id="SSF48013">
    <property type="entry name" value="NusB-like"/>
    <property type="match status" value="1"/>
</dbReference>
<evidence type="ECO:0000256" key="4">
    <source>
        <dbReference type="ARBA" id="ARBA00023015"/>
    </source>
</evidence>
<dbReference type="InterPro" id="IPR006027">
    <property type="entry name" value="NusB_RsmB_TIM44"/>
</dbReference>
<dbReference type="GO" id="GO:0006353">
    <property type="term" value="P:DNA-templated transcription termination"/>
    <property type="evidence" value="ECO:0007669"/>
    <property type="project" value="UniProtKB-UniRule"/>
</dbReference>
<name>A0A839HH18_9BURK</name>
<dbReference type="GO" id="GO:0003723">
    <property type="term" value="F:RNA binding"/>
    <property type="evidence" value="ECO:0007669"/>
    <property type="project" value="UniProtKB-UniRule"/>
</dbReference>
<evidence type="ECO:0000256" key="3">
    <source>
        <dbReference type="ARBA" id="ARBA00022884"/>
    </source>
</evidence>
<dbReference type="EMBL" id="JACIVI010000001">
    <property type="protein sequence ID" value="MBB1161667.1"/>
    <property type="molecule type" value="Genomic_DNA"/>
</dbReference>
<comment type="similarity">
    <text evidence="1 6">Belongs to the NusB family.</text>
</comment>
<evidence type="ECO:0000256" key="5">
    <source>
        <dbReference type="ARBA" id="ARBA00023163"/>
    </source>
</evidence>
<accession>A0A839HH18</accession>
<dbReference type="PANTHER" id="PTHR11078">
    <property type="entry name" value="N UTILIZATION SUBSTANCE PROTEIN B-RELATED"/>
    <property type="match status" value="1"/>
</dbReference>
<keyword evidence="3 6" id="KW-0694">RNA-binding</keyword>
<evidence type="ECO:0000256" key="1">
    <source>
        <dbReference type="ARBA" id="ARBA00005952"/>
    </source>
</evidence>
<organism evidence="9 10">
    <name type="scientific">Aquariibacter albus</name>
    <dbReference type="NCBI Taxonomy" id="2759899"/>
    <lineage>
        <taxon>Bacteria</taxon>
        <taxon>Pseudomonadati</taxon>
        <taxon>Pseudomonadota</taxon>
        <taxon>Betaproteobacteria</taxon>
        <taxon>Burkholderiales</taxon>
        <taxon>Sphaerotilaceae</taxon>
        <taxon>Aquariibacter</taxon>
    </lineage>
</organism>
<evidence type="ECO:0000313" key="9">
    <source>
        <dbReference type="EMBL" id="MBB1161667.1"/>
    </source>
</evidence>
<dbReference type="InterPro" id="IPR011605">
    <property type="entry name" value="NusB_fam"/>
</dbReference>
<proteinExistence type="inferred from homology"/>
<evidence type="ECO:0000256" key="2">
    <source>
        <dbReference type="ARBA" id="ARBA00022814"/>
    </source>
</evidence>
<comment type="caution">
    <text evidence="9">The sequence shown here is derived from an EMBL/GenBank/DDBJ whole genome shotgun (WGS) entry which is preliminary data.</text>
</comment>
<dbReference type="Proteomes" id="UP000586093">
    <property type="component" value="Unassembled WGS sequence"/>
</dbReference>
<dbReference type="PANTHER" id="PTHR11078:SF3">
    <property type="entry name" value="ANTITERMINATION NUSB DOMAIN-CONTAINING PROTEIN"/>
    <property type="match status" value="1"/>
</dbReference>
<dbReference type="RefSeq" id="WP_182662618.1">
    <property type="nucleotide sequence ID" value="NZ_JACIVI010000001.1"/>
</dbReference>
<dbReference type="GO" id="GO:0031564">
    <property type="term" value="P:transcription antitermination"/>
    <property type="evidence" value="ECO:0007669"/>
    <property type="project" value="UniProtKB-KW"/>
</dbReference>
<keyword evidence="4 6" id="KW-0805">Transcription regulation</keyword>
<keyword evidence="10" id="KW-1185">Reference proteome</keyword>
<dbReference type="NCBIfam" id="TIGR01951">
    <property type="entry name" value="nusB"/>
    <property type="match status" value="1"/>
</dbReference>
<protein>
    <recommendedName>
        <fullName evidence="6">Transcription antitermination protein NusB</fullName>
    </recommendedName>
    <alternativeName>
        <fullName evidence="6">Antitermination factor NusB</fullName>
    </alternativeName>
</protein>